<organism evidence="2 3">
    <name type="scientific">Edaphobacter modestus</name>
    <dbReference type="NCBI Taxonomy" id="388466"/>
    <lineage>
        <taxon>Bacteria</taxon>
        <taxon>Pseudomonadati</taxon>
        <taxon>Acidobacteriota</taxon>
        <taxon>Terriglobia</taxon>
        <taxon>Terriglobales</taxon>
        <taxon>Acidobacteriaceae</taxon>
        <taxon>Edaphobacter</taxon>
    </lineage>
</organism>
<dbReference type="OrthoDB" id="127423at2"/>
<name>A0A4Q7YWG3_9BACT</name>
<dbReference type="AlphaFoldDB" id="A0A4Q7YWG3"/>
<reference evidence="2 3" key="1">
    <citation type="submission" date="2019-02" db="EMBL/GenBank/DDBJ databases">
        <title>Genomic Encyclopedia of Archaeal and Bacterial Type Strains, Phase II (KMG-II): from individual species to whole genera.</title>
        <authorList>
            <person name="Goeker M."/>
        </authorList>
    </citation>
    <scope>NUCLEOTIDE SEQUENCE [LARGE SCALE GENOMIC DNA]</scope>
    <source>
        <strain evidence="2 3">DSM 18101</strain>
    </source>
</reference>
<evidence type="ECO:0000313" key="3">
    <source>
        <dbReference type="Proteomes" id="UP000292958"/>
    </source>
</evidence>
<dbReference type="RefSeq" id="WP_130419837.1">
    <property type="nucleotide sequence ID" value="NZ_SHKW01000001.1"/>
</dbReference>
<evidence type="ECO:0000256" key="1">
    <source>
        <dbReference type="SAM" id="Phobius"/>
    </source>
</evidence>
<keyword evidence="1" id="KW-1133">Transmembrane helix</keyword>
<keyword evidence="1" id="KW-0812">Transmembrane</keyword>
<proteinExistence type="predicted"/>
<feature type="transmembrane region" description="Helical" evidence="1">
    <location>
        <begin position="196"/>
        <end position="212"/>
    </location>
</feature>
<feature type="transmembrane region" description="Helical" evidence="1">
    <location>
        <begin position="61"/>
        <end position="84"/>
    </location>
</feature>
<dbReference type="EMBL" id="SHKW01000001">
    <property type="protein sequence ID" value="RZU42018.1"/>
    <property type="molecule type" value="Genomic_DNA"/>
</dbReference>
<keyword evidence="3" id="KW-1185">Reference proteome</keyword>
<protein>
    <submittedName>
        <fullName evidence="2">Uncharacterized protein</fullName>
    </submittedName>
</protein>
<keyword evidence="1" id="KW-0472">Membrane</keyword>
<sequence length="492" mass="53520">MPQESWQQGRTDQEAVLTEDSLSRELPVWPMVAGVVAAAFALDFVSPWLLHPGTLPRFGLLVVAVLLLFTAVMVCGFVVRTIYLRLVPRGQRVITPVVRAACLTALWIPAWVLFVETWSLLMLLAGCLCLASLGILMKRCTVDTTVTVPSAPHNSSWMPFQFEPGAFRRMILPSLLLALLVEASVILVGARWFTTASILCGTCVAILGWRAASKARPVAGQRVVLSAPRQTAVVAAAFVFTVIALLPFLKVSPFSKGLGIFSRTQKVSKAAASTQKGQAASSDGYIGIILLPLSDEQKKIVAPVKRELVPSFSGRIAEPFEIPFTGAYWYFKAPDKQPRPTAHVVRGSSTKTQIRSSDRYPLLMEAHQKLDTPIDLGCCSGMELVVENADRNEGAIALELWVRKRSTAPQKGSFRVAEPIHYLGTAAIPSSEQPLILRGQGTSNPTEERLKFPVPAAMDGVLFDEITVVVKTAPARARTGAQIAIRKFVLEP</sequence>
<gene>
    <name evidence="2" type="ORF">BDD14_3561</name>
</gene>
<feature type="transmembrane region" description="Helical" evidence="1">
    <location>
        <begin position="120"/>
        <end position="137"/>
    </location>
</feature>
<evidence type="ECO:0000313" key="2">
    <source>
        <dbReference type="EMBL" id="RZU42018.1"/>
    </source>
</evidence>
<feature type="transmembrane region" description="Helical" evidence="1">
    <location>
        <begin position="28"/>
        <end position="49"/>
    </location>
</feature>
<dbReference type="Proteomes" id="UP000292958">
    <property type="component" value="Unassembled WGS sequence"/>
</dbReference>
<feature type="transmembrane region" description="Helical" evidence="1">
    <location>
        <begin position="232"/>
        <end position="249"/>
    </location>
</feature>
<feature type="transmembrane region" description="Helical" evidence="1">
    <location>
        <begin position="96"/>
        <end position="114"/>
    </location>
</feature>
<accession>A0A4Q7YWG3</accession>
<feature type="transmembrane region" description="Helical" evidence="1">
    <location>
        <begin position="170"/>
        <end position="190"/>
    </location>
</feature>
<comment type="caution">
    <text evidence="2">The sequence shown here is derived from an EMBL/GenBank/DDBJ whole genome shotgun (WGS) entry which is preliminary data.</text>
</comment>